<feature type="transmembrane region" description="Helical" evidence="1">
    <location>
        <begin position="361"/>
        <end position="383"/>
    </location>
</feature>
<feature type="domain" description="EccD-like transmembrane" evidence="2">
    <location>
        <begin position="98"/>
        <end position="444"/>
    </location>
</feature>
<feature type="transmembrane region" description="Helical" evidence="1">
    <location>
        <begin position="389"/>
        <end position="412"/>
    </location>
</feature>
<keyword evidence="1" id="KW-0472">Membrane</keyword>
<keyword evidence="1" id="KW-0812">Transmembrane</keyword>
<feature type="transmembrane region" description="Helical" evidence="1">
    <location>
        <begin position="132"/>
        <end position="150"/>
    </location>
</feature>
<organism evidence="3 4">
    <name type="scientific">Nocardioides conyzicola</name>
    <dbReference type="NCBI Taxonomy" id="1651781"/>
    <lineage>
        <taxon>Bacteria</taxon>
        <taxon>Bacillati</taxon>
        <taxon>Actinomycetota</taxon>
        <taxon>Actinomycetes</taxon>
        <taxon>Propionibacteriales</taxon>
        <taxon>Nocardioidaceae</taxon>
        <taxon>Nocardioides</taxon>
    </lineage>
</organism>
<dbReference type="InterPro" id="IPR044049">
    <property type="entry name" value="EccD_transm"/>
</dbReference>
<comment type="caution">
    <text evidence="3">The sequence shown here is derived from an EMBL/GenBank/DDBJ whole genome shotgun (WGS) entry which is preliminary data.</text>
</comment>
<feature type="transmembrane region" description="Helical" evidence="1">
    <location>
        <begin position="235"/>
        <end position="256"/>
    </location>
</feature>
<evidence type="ECO:0000313" key="4">
    <source>
        <dbReference type="Proteomes" id="UP001499974"/>
    </source>
</evidence>
<evidence type="ECO:0000313" key="3">
    <source>
        <dbReference type="EMBL" id="GAA4702548.1"/>
    </source>
</evidence>
<reference evidence="4" key="1">
    <citation type="journal article" date="2019" name="Int. J. Syst. Evol. Microbiol.">
        <title>The Global Catalogue of Microorganisms (GCM) 10K type strain sequencing project: providing services to taxonomists for standard genome sequencing and annotation.</title>
        <authorList>
            <consortium name="The Broad Institute Genomics Platform"/>
            <consortium name="The Broad Institute Genome Sequencing Center for Infectious Disease"/>
            <person name="Wu L."/>
            <person name="Ma J."/>
        </authorList>
    </citation>
    <scope>NUCLEOTIDE SEQUENCE [LARGE SCALE GENOMIC DNA]</scope>
    <source>
        <strain evidence="4">JCM 18531</strain>
    </source>
</reference>
<feature type="transmembrane region" description="Helical" evidence="1">
    <location>
        <begin position="102"/>
        <end position="126"/>
    </location>
</feature>
<feature type="transmembrane region" description="Helical" evidence="1">
    <location>
        <begin position="424"/>
        <end position="443"/>
    </location>
</feature>
<keyword evidence="4" id="KW-1185">Reference proteome</keyword>
<accession>A0ABP8X8N9</accession>
<feature type="transmembrane region" description="Helical" evidence="1">
    <location>
        <begin position="209"/>
        <end position="229"/>
    </location>
</feature>
<feature type="transmembrane region" description="Helical" evidence="1">
    <location>
        <begin position="305"/>
        <end position="328"/>
    </location>
</feature>
<proteinExistence type="predicted"/>
<dbReference type="Proteomes" id="UP001499974">
    <property type="component" value="Unassembled WGS sequence"/>
</dbReference>
<dbReference type="RefSeq" id="WP_345521089.1">
    <property type="nucleotide sequence ID" value="NZ_BAABKM010000002.1"/>
</dbReference>
<evidence type="ECO:0000256" key="1">
    <source>
        <dbReference type="SAM" id="Phobius"/>
    </source>
</evidence>
<gene>
    <name evidence="3" type="ORF">GCM10023349_19820</name>
</gene>
<protein>
    <recommendedName>
        <fullName evidence="2">EccD-like transmembrane domain-containing protein</fullName>
    </recommendedName>
</protein>
<sequence>MTTNATADLALSVHGPVGVLDLVVPAGAAAVDVAEVYARQAGLPTVPILCTRMGAVLPPDLPLARAGIRPGDVLVATSAVVPVAGRGPRAAETGPPGRRTTWGVTVVAVLAAACAVAAGWLAAIAASDQLRLATVLVLLGASVVAVLPVGRYAAHRAIAAPAFAAAAALAIAWDSHAERMPMILGLCALVAALTAAVARSLGREADEALQVWIVSGSLLFGLTWMSTLAGAPPRLTWSLVLMLAVLAARVVPGLVVDVPDQYLIDLERLAVTAWSARERTGGKRGRAVVPSSAVSAVAGHGTRMLTAATAAIAVLAVLSAPLLLSTATLRVDRIGARCLVGFAGAALLLAARSYRHRGAGALLRTAGLGCWLVLLVVLVRLMGETAVQATTIASVLLGVVLVISAVATGRGWRSAWWSRRAEVAEGLCGALVVASVVVSAGWFREVWEMASLWELGQ</sequence>
<dbReference type="EMBL" id="BAABKM010000002">
    <property type="protein sequence ID" value="GAA4702548.1"/>
    <property type="molecule type" value="Genomic_DNA"/>
</dbReference>
<feature type="transmembrane region" description="Helical" evidence="1">
    <location>
        <begin position="179"/>
        <end position="197"/>
    </location>
</feature>
<keyword evidence="1" id="KW-1133">Transmembrane helix</keyword>
<evidence type="ECO:0000259" key="2">
    <source>
        <dbReference type="Pfam" id="PF19053"/>
    </source>
</evidence>
<dbReference type="Pfam" id="PF19053">
    <property type="entry name" value="EccD"/>
    <property type="match status" value="1"/>
</dbReference>
<name>A0ABP8X8N9_9ACTN</name>